<dbReference type="NCBIfam" id="NF009475">
    <property type="entry name" value="PRK12838.1"/>
    <property type="match status" value="1"/>
</dbReference>
<comment type="catalytic activity">
    <reaction evidence="11">
        <text>(S)-dihydroorotate + H2O = N-carbamoyl-L-aspartate + H(+)</text>
        <dbReference type="Rhea" id="RHEA:24296"/>
        <dbReference type="ChEBI" id="CHEBI:15377"/>
        <dbReference type="ChEBI" id="CHEBI:15378"/>
        <dbReference type="ChEBI" id="CHEBI:30864"/>
        <dbReference type="ChEBI" id="CHEBI:32814"/>
        <dbReference type="EC" id="3.5.2.3"/>
    </reaction>
</comment>
<feature type="domain" description="ATP-grasp" evidence="14">
    <location>
        <begin position="522"/>
        <end position="714"/>
    </location>
</feature>
<dbReference type="NCBIfam" id="NF003671">
    <property type="entry name" value="PRK05294.1"/>
    <property type="match status" value="1"/>
</dbReference>
<dbReference type="PROSITE" id="PS00867">
    <property type="entry name" value="CPSASE_2"/>
    <property type="match status" value="2"/>
</dbReference>
<dbReference type="NCBIfam" id="NF009455">
    <property type="entry name" value="PRK12815.1"/>
    <property type="match status" value="1"/>
</dbReference>
<gene>
    <name evidence="15" type="ORF">PVAND_013254</name>
</gene>
<dbReference type="InterPro" id="IPR005480">
    <property type="entry name" value="CPSase_lsu_oligo"/>
</dbReference>
<dbReference type="GO" id="GO:0005524">
    <property type="term" value="F:ATP binding"/>
    <property type="evidence" value="ECO:0007669"/>
    <property type="project" value="UniProtKB-UniRule"/>
</dbReference>
<dbReference type="InterPro" id="IPR036480">
    <property type="entry name" value="CarbP_synth_ssu_N_sf"/>
</dbReference>
<dbReference type="Gene3D" id="3.40.50.20">
    <property type="match status" value="2"/>
</dbReference>
<dbReference type="FunFam" id="3.40.50.880:FF:000006">
    <property type="entry name" value="Carbamoyl-phosphate synthase 1, mitochondrial"/>
    <property type="match status" value="1"/>
</dbReference>
<dbReference type="FunFam" id="3.40.50.20:FF:000012">
    <property type="entry name" value="Carbamoyl-phosphate synthase 1, mitochondrial"/>
    <property type="match status" value="1"/>
</dbReference>
<dbReference type="GO" id="GO:0006541">
    <property type="term" value="P:glutamine metabolic process"/>
    <property type="evidence" value="ECO:0007669"/>
    <property type="project" value="InterPro"/>
</dbReference>
<dbReference type="InterPro" id="IPR005483">
    <property type="entry name" value="CPSase_dom"/>
</dbReference>
<dbReference type="InterPro" id="IPR036897">
    <property type="entry name" value="CarbamoylP_synth_lsu_oligo_sf"/>
</dbReference>
<evidence type="ECO:0000256" key="5">
    <source>
        <dbReference type="ARBA" id="ARBA00022737"/>
    </source>
</evidence>
<dbReference type="SUPFAM" id="SSF52021">
    <property type="entry name" value="Carbamoyl phosphate synthetase, small subunit N-terminal domain"/>
    <property type="match status" value="1"/>
</dbReference>
<dbReference type="PANTHER" id="PTHR11405:SF5">
    <property type="entry name" value="CAD PROTEIN"/>
    <property type="match status" value="1"/>
</dbReference>
<dbReference type="Gene3D" id="3.40.50.880">
    <property type="match status" value="1"/>
</dbReference>
<dbReference type="GO" id="GO:0006207">
    <property type="term" value="P:'de novo' pyrimidine nucleobase biosynthetic process"/>
    <property type="evidence" value="ECO:0007669"/>
    <property type="project" value="InterPro"/>
</dbReference>
<dbReference type="PRINTS" id="PR00098">
    <property type="entry name" value="CPSASE"/>
</dbReference>
<dbReference type="Proteomes" id="UP001107558">
    <property type="component" value="Chromosome 1"/>
</dbReference>
<dbReference type="PANTHER" id="PTHR11405">
    <property type="entry name" value="CARBAMOYLTRANSFERASE FAMILY MEMBER"/>
    <property type="match status" value="1"/>
</dbReference>
<dbReference type="InterPro" id="IPR035686">
    <property type="entry name" value="CPSase_GATase1"/>
</dbReference>
<dbReference type="SMART" id="SM01097">
    <property type="entry name" value="CPSase_sm_chain"/>
    <property type="match status" value="1"/>
</dbReference>
<dbReference type="PROSITE" id="PS00866">
    <property type="entry name" value="CPSASE_1"/>
    <property type="match status" value="1"/>
</dbReference>
<comment type="cofactor">
    <cofactor evidence="1">
        <name>Zn(2+)</name>
        <dbReference type="ChEBI" id="CHEBI:29105"/>
    </cofactor>
</comment>
<dbReference type="InterPro" id="IPR058047">
    <property type="entry name" value="CPSase_preATP-grasp"/>
</dbReference>
<keyword evidence="16" id="KW-1185">Reference proteome</keyword>
<dbReference type="FunFam" id="3.30.1490.20:FF:000001">
    <property type="entry name" value="Carbamoyl-phosphate synthase large chain"/>
    <property type="match status" value="1"/>
</dbReference>
<dbReference type="FunFam" id="3.30.470.20:FF:000001">
    <property type="entry name" value="Carbamoyl-phosphate synthase large chain"/>
    <property type="match status" value="1"/>
</dbReference>
<keyword evidence="3" id="KW-0021">Allosteric enzyme</keyword>
<evidence type="ECO:0000256" key="12">
    <source>
        <dbReference type="ARBA" id="ARBA00048816"/>
    </source>
</evidence>
<dbReference type="PRINTS" id="PR00097">
    <property type="entry name" value="ANTSNTHASEII"/>
</dbReference>
<dbReference type="InterPro" id="IPR029062">
    <property type="entry name" value="Class_I_gatase-like"/>
</dbReference>
<dbReference type="HAMAP" id="MF_01209">
    <property type="entry name" value="CPSase_S_chain"/>
    <property type="match status" value="1"/>
</dbReference>
<comment type="caution">
    <text evidence="15">The sequence shown here is derived from an EMBL/GenBank/DDBJ whole genome shotgun (WGS) entry which is preliminary data.</text>
</comment>
<evidence type="ECO:0000256" key="8">
    <source>
        <dbReference type="ARBA" id="ARBA00022840"/>
    </source>
</evidence>
<dbReference type="SMART" id="SM01096">
    <property type="entry name" value="CPSase_L_D3"/>
    <property type="match status" value="1"/>
</dbReference>
<dbReference type="PROSITE" id="PS50975">
    <property type="entry name" value="ATP_GRASP"/>
    <property type="match status" value="2"/>
</dbReference>
<dbReference type="FunFam" id="3.50.30.20:FF:000002">
    <property type="entry name" value="Carbamoyl-phosphate synthase 1, mitochondrial"/>
    <property type="match status" value="1"/>
</dbReference>
<evidence type="ECO:0000256" key="9">
    <source>
        <dbReference type="ARBA" id="ARBA00022962"/>
    </source>
</evidence>
<dbReference type="FunFam" id="1.10.1030.10:FF:000001">
    <property type="entry name" value="Carbamoyl-phosphate synthase large chain"/>
    <property type="match status" value="1"/>
</dbReference>
<dbReference type="Gene3D" id="1.10.1030.10">
    <property type="entry name" value="Carbamoyl-phosphate synthetase, large subunit oligomerisation domain"/>
    <property type="match status" value="1"/>
</dbReference>
<dbReference type="Pfam" id="PF02787">
    <property type="entry name" value="CPSase_L_D3"/>
    <property type="match status" value="1"/>
</dbReference>
<dbReference type="GO" id="GO:0046872">
    <property type="term" value="F:metal ion binding"/>
    <property type="evidence" value="ECO:0007669"/>
    <property type="project" value="InterPro"/>
</dbReference>
<dbReference type="InterPro" id="IPR017926">
    <property type="entry name" value="GATASE"/>
</dbReference>
<dbReference type="NCBIfam" id="TIGR01369">
    <property type="entry name" value="CPSaseII_lrg"/>
    <property type="match status" value="1"/>
</dbReference>
<dbReference type="OrthoDB" id="434at2759"/>
<protein>
    <recommendedName>
        <fullName evidence="14">ATP-grasp domain-containing protein</fullName>
    </recommendedName>
</protein>
<dbReference type="Gene3D" id="3.30.470.20">
    <property type="entry name" value="ATP-grasp fold, B domain"/>
    <property type="match status" value="2"/>
</dbReference>
<dbReference type="InterPro" id="IPR005479">
    <property type="entry name" value="CPAse_ATP-bd"/>
</dbReference>
<evidence type="ECO:0000313" key="16">
    <source>
        <dbReference type="Proteomes" id="UP001107558"/>
    </source>
</evidence>
<evidence type="ECO:0000313" key="15">
    <source>
        <dbReference type="EMBL" id="KAG5684001.1"/>
    </source>
</evidence>
<dbReference type="SUPFAM" id="SSF52317">
    <property type="entry name" value="Class I glutamine amidotransferase-like"/>
    <property type="match status" value="1"/>
</dbReference>
<dbReference type="Pfam" id="PF25596">
    <property type="entry name" value="CPSase_L_D1"/>
    <property type="match status" value="2"/>
</dbReference>
<keyword evidence="6 13" id="KW-0547">Nucleotide-binding</keyword>
<dbReference type="SUPFAM" id="SSF56059">
    <property type="entry name" value="Glutathione synthetase ATP-binding domain-like"/>
    <property type="match status" value="2"/>
</dbReference>
<evidence type="ECO:0000256" key="6">
    <source>
        <dbReference type="ARBA" id="ARBA00022741"/>
    </source>
</evidence>
<dbReference type="SUPFAM" id="SSF48108">
    <property type="entry name" value="Carbamoyl phosphate synthetase, large subunit connection domain"/>
    <property type="match status" value="1"/>
</dbReference>
<dbReference type="GO" id="GO:0004088">
    <property type="term" value="F:carbamoyl-phosphate synthase (glutamine-hydrolyzing) activity"/>
    <property type="evidence" value="ECO:0007669"/>
    <property type="project" value="UniProtKB-EC"/>
</dbReference>
<dbReference type="GO" id="GO:0004087">
    <property type="term" value="F:carbamoyl-phosphate synthase (ammonia) activity"/>
    <property type="evidence" value="ECO:0007669"/>
    <property type="project" value="UniProtKB-EC"/>
</dbReference>
<dbReference type="Pfam" id="PF00117">
    <property type="entry name" value="GATase"/>
    <property type="match status" value="1"/>
</dbReference>
<dbReference type="EMBL" id="JADBJN010000001">
    <property type="protein sequence ID" value="KAG5684001.1"/>
    <property type="molecule type" value="Genomic_DNA"/>
</dbReference>
<dbReference type="FunFam" id="3.40.50.20:FF:000002">
    <property type="entry name" value="Carbamoyl-phosphate synthase large chain"/>
    <property type="match status" value="1"/>
</dbReference>
<proteinExistence type="inferred from homology"/>
<dbReference type="GO" id="GO:0006526">
    <property type="term" value="P:L-arginine biosynthetic process"/>
    <property type="evidence" value="ECO:0007669"/>
    <property type="project" value="TreeGrafter"/>
</dbReference>
<evidence type="ECO:0000256" key="10">
    <source>
        <dbReference type="ARBA" id="ARBA00047359"/>
    </source>
</evidence>
<dbReference type="InterPro" id="IPR011761">
    <property type="entry name" value="ATP-grasp"/>
</dbReference>
<feature type="domain" description="ATP-grasp" evidence="14">
    <location>
        <begin position="1055"/>
        <end position="1246"/>
    </location>
</feature>
<evidence type="ECO:0000256" key="11">
    <source>
        <dbReference type="ARBA" id="ARBA00048492"/>
    </source>
</evidence>
<dbReference type="Pfam" id="PF00988">
    <property type="entry name" value="CPSase_sm_chain"/>
    <property type="match status" value="1"/>
</dbReference>
<keyword evidence="4" id="KW-0436">Ligase</keyword>
<dbReference type="InterPro" id="IPR016185">
    <property type="entry name" value="PreATP-grasp_dom_sf"/>
</dbReference>
<keyword evidence="5" id="KW-0677">Repeat</keyword>
<dbReference type="CDD" id="cd01744">
    <property type="entry name" value="GATase1_CPSase"/>
    <property type="match status" value="1"/>
</dbReference>
<dbReference type="PRINTS" id="PR00096">
    <property type="entry name" value="GATASE"/>
</dbReference>
<keyword evidence="9" id="KW-0315">Glutamine amidotransferase</keyword>
<dbReference type="SUPFAM" id="SSF52440">
    <property type="entry name" value="PreATP-grasp domain"/>
    <property type="match status" value="2"/>
</dbReference>
<evidence type="ECO:0000256" key="2">
    <source>
        <dbReference type="ARBA" id="ARBA00004880"/>
    </source>
</evidence>
<evidence type="ECO:0000256" key="3">
    <source>
        <dbReference type="ARBA" id="ARBA00022533"/>
    </source>
</evidence>
<keyword evidence="7" id="KW-0862">Zinc</keyword>
<evidence type="ECO:0000256" key="1">
    <source>
        <dbReference type="ARBA" id="ARBA00001947"/>
    </source>
</evidence>
<reference evidence="15" key="1">
    <citation type="submission" date="2021-03" db="EMBL/GenBank/DDBJ databases">
        <title>Chromosome level genome of the anhydrobiotic midge Polypedilum vanderplanki.</title>
        <authorList>
            <person name="Yoshida Y."/>
            <person name="Kikawada T."/>
            <person name="Gusev O."/>
        </authorList>
    </citation>
    <scope>NUCLEOTIDE SEQUENCE</scope>
    <source>
        <strain evidence="15">NIAS01</strain>
        <tissue evidence="15">Whole body or cell culture</tissue>
    </source>
</reference>
<dbReference type="GO" id="GO:0005951">
    <property type="term" value="C:carbamoyl-phosphate synthase complex"/>
    <property type="evidence" value="ECO:0007669"/>
    <property type="project" value="TreeGrafter"/>
</dbReference>
<sequence>MTNDVCLVLEDGTILSGQKFGADRDVDGEVVFQTGMVGYIESMTDPSYHGQILVLTYPLIGNYGVPTETEFDENQLIKHFESDNKIWISGLIVGELCDDPSHWRLKYKLAEWMKKHNVAGISGIDTRALTKQIRENGTVLGKIVQQPSGPFLGIEFKDQNERNLVAEVSTKVAKTYNANGSPRICAVDCGLKLNQIRCFIKRGARVDVVPWDHPLNPKDFDGLFLSNGPGDPVMCHKTVKNIQQVLASSNAKPIFGICLGHQLLSTAIGCKTYKMKYGNRGHNLPALHHGTNRCFMTSQNHGFAVDATTIDNANWEPLFTNLNDNSNEGIVHKEKPYFSVQFHPEHTAGPEDLECLFDVFLDSVKDNMKNVTGLSIKNRLLKKLIYVPKVQLERRPKKVLILGSGGLSIGQAGEFDYSGSQAIKAMQEEKIQTVLINPNIATVQTSKGLADKVYFLPLTPEYVEQVIKAERPSGILLSFGGQTALNCGVELEKKGILKKYNINVLGTQISSIVETEDRKLFADRVNEIGEKVAPSAAVYSVAEALQAAEKIGYPVMARAAFSLGGLGSGFASNQDELKTLAQQALSYSNQLIIDKSLKGWKEVEYEVVRDAYDNCITVCNMENVDPLGIHTGESIVVAPSQTLSNREYNMLRTTALKVIRHFNIVGECNIQYALNPNSEEYYIIEVNARLSRSSALASKATGYPLAYVAAKLSLGIPLPEIRNSVTGVTTACFEPSLDYCVVKIPRWDLSKFIRVSKNIGSSMKSVGEVMAIGRKFEEAFQKALRMVDESVNGFDPNLKPVNDEELKTPTDKRMFVLAAALKAGYSIDKLYDLTKIDRWFLSKMKNIIDITLELEKLNCAIPEDLLKEAKNHGFSDKQIAKFIKGSELAVRKQRRECNIIPFVKQIDTVAGEWPASTNYLYLTYNASTHDVEFNEQMIMVIGSGVYRIGSSVEFDWCAVGCLRELRNLGKKTIMVNYNPETVSTDYDMSDRLYFEEISFETVMDIYSNEDAEGIILSMGGQLPNNIAMDLHRQHARILGTSPESVDSAENRFKFSRLLDRKGISQPRWKELTNLQSATEFCEEVGYPCLVRPSYVLSGAAMNVAYSHQDLETYLHAASIVSKDHPVVISKFLTEAKEIDVDAVADDGEILCLAVSEHVENAGVHSGDATLVTPPQDINKETLEKIKGIAKDIAALLDISGPFNMQLIAKNNELKVIECNVRVSRSFPFVSKTLNHDFVAMATRVIIGEKVDPVDVLHSENSKVGVKVPQFSFSRLAGAEVTLGVEMSSTGEVACFGDNRYEAYLKAMMSTGFQMPKKSILISVGSIRHKNELLTSIRDLARMGYKLI</sequence>
<evidence type="ECO:0000256" key="7">
    <source>
        <dbReference type="ARBA" id="ARBA00022833"/>
    </source>
</evidence>
<evidence type="ECO:0000256" key="4">
    <source>
        <dbReference type="ARBA" id="ARBA00022598"/>
    </source>
</evidence>
<dbReference type="InterPro" id="IPR013815">
    <property type="entry name" value="ATP_grasp_subdomain_1"/>
</dbReference>
<dbReference type="InterPro" id="IPR002474">
    <property type="entry name" value="CarbamoylP_synth_ssu_N"/>
</dbReference>
<dbReference type="PROSITE" id="PS51273">
    <property type="entry name" value="GATASE_TYPE_1"/>
    <property type="match status" value="1"/>
</dbReference>
<comment type="pathway">
    <text evidence="2">Pyrimidine metabolism; UMP biosynthesis via de novo pathway; (S)-dihydroorotate from bicarbonate: step 3/3.</text>
</comment>
<dbReference type="Pfam" id="PF02786">
    <property type="entry name" value="CPSase_L_D2"/>
    <property type="match status" value="2"/>
</dbReference>
<dbReference type="Gene3D" id="3.30.1490.20">
    <property type="entry name" value="ATP-grasp fold, A domain"/>
    <property type="match status" value="1"/>
</dbReference>
<dbReference type="InterPro" id="IPR006275">
    <property type="entry name" value="CPSase_lsu"/>
</dbReference>
<evidence type="ECO:0000259" key="14">
    <source>
        <dbReference type="PROSITE" id="PS50975"/>
    </source>
</evidence>
<comment type="catalytic activity">
    <reaction evidence="10">
        <text>hydrogencarbonate + NH4(+) + 2 ATP = carbamoyl phosphate + 2 ADP + phosphate + 2 H(+)</text>
        <dbReference type="Rhea" id="RHEA:18029"/>
        <dbReference type="ChEBI" id="CHEBI:15378"/>
        <dbReference type="ChEBI" id="CHEBI:17544"/>
        <dbReference type="ChEBI" id="CHEBI:28938"/>
        <dbReference type="ChEBI" id="CHEBI:30616"/>
        <dbReference type="ChEBI" id="CHEBI:43474"/>
        <dbReference type="ChEBI" id="CHEBI:58228"/>
        <dbReference type="ChEBI" id="CHEBI:456216"/>
        <dbReference type="EC" id="6.3.4.16"/>
    </reaction>
</comment>
<dbReference type="GO" id="GO:0004151">
    <property type="term" value="F:dihydroorotase activity"/>
    <property type="evidence" value="ECO:0007669"/>
    <property type="project" value="UniProtKB-EC"/>
</dbReference>
<organism evidence="15 16">
    <name type="scientific">Polypedilum vanderplanki</name>
    <name type="common">Sleeping chironomid midge</name>
    <dbReference type="NCBI Taxonomy" id="319348"/>
    <lineage>
        <taxon>Eukaryota</taxon>
        <taxon>Metazoa</taxon>
        <taxon>Ecdysozoa</taxon>
        <taxon>Arthropoda</taxon>
        <taxon>Hexapoda</taxon>
        <taxon>Insecta</taxon>
        <taxon>Pterygota</taxon>
        <taxon>Neoptera</taxon>
        <taxon>Endopterygota</taxon>
        <taxon>Diptera</taxon>
        <taxon>Nematocera</taxon>
        <taxon>Chironomoidea</taxon>
        <taxon>Chironomidae</taxon>
        <taxon>Chironominae</taxon>
        <taxon>Polypedilum</taxon>
        <taxon>Polypedilum</taxon>
    </lineage>
</organism>
<dbReference type="FunFam" id="3.30.470.20:FF:000004">
    <property type="entry name" value="Carbamoyl-phosphate synthase (glutamine-hydrolyzing)"/>
    <property type="match status" value="1"/>
</dbReference>
<dbReference type="InterPro" id="IPR006274">
    <property type="entry name" value="CarbamoylP_synth_ssu"/>
</dbReference>
<dbReference type="PRINTS" id="PR00099">
    <property type="entry name" value="CPSGATASE"/>
</dbReference>
<dbReference type="NCBIfam" id="TIGR01368">
    <property type="entry name" value="CPSaseIIsmall"/>
    <property type="match status" value="1"/>
</dbReference>
<keyword evidence="8 13" id="KW-0067">ATP-binding</keyword>
<evidence type="ECO:0000256" key="13">
    <source>
        <dbReference type="PROSITE-ProRule" id="PRU00409"/>
    </source>
</evidence>
<comment type="catalytic activity">
    <reaction evidence="12">
        <text>hydrogencarbonate + L-glutamine + 2 ATP + H2O = carbamoyl phosphate + L-glutamate + 2 ADP + phosphate + 2 H(+)</text>
        <dbReference type="Rhea" id="RHEA:18633"/>
        <dbReference type="ChEBI" id="CHEBI:15377"/>
        <dbReference type="ChEBI" id="CHEBI:15378"/>
        <dbReference type="ChEBI" id="CHEBI:17544"/>
        <dbReference type="ChEBI" id="CHEBI:29985"/>
        <dbReference type="ChEBI" id="CHEBI:30616"/>
        <dbReference type="ChEBI" id="CHEBI:43474"/>
        <dbReference type="ChEBI" id="CHEBI:58228"/>
        <dbReference type="ChEBI" id="CHEBI:58359"/>
        <dbReference type="ChEBI" id="CHEBI:456216"/>
        <dbReference type="EC" id="6.3.5.5"/>
    </reaction>
</comment>
<name>A0A9J6CP50_POLVA</name>
<dbReference type="Gene3D" id="3.50.30.20">
    <property type="entry name" value="Carbamoyl-phosphate synthase small subunit, N-terminal domain"/>
    <property type="match status" value="1"/>
</dbReference>
<accession>A0A9J6CP50</accession>